<evidence type="ECO:0000313" key="1">
    <source>
        <dbReference type="EMBL" id="SHH78392.1"/>
    </source>
</evidence>
<protein>
    <submittedName>
        <fullName evidence="1">Uncharacterized protein</fullName>
    </submittedName>
</protein>
<accession>A0A1M5VT10</accession>
<sequence length="133" mass="15709">MNKCQLLETIANLVLQSITVWEDVHSYALTVSSEYNAFWELLDDRVRDNALKYQKKNRDARIIPFSLSHIKYYEYLLTRDSFGKVRGLHWREQLRIILSDAKFRSVMTSLALEFRSVQKPRYDYVSGRAAINT</sequence>
<gene>
    <name evidence="1" type="ORF">SAMN02745823_01011</name>
</gene>
<reference evidence="1 2" key="1">
    <citation type="submission" date="2016-11" db="EMBL/GenBank/DDBJ databases">
        <authorList>
            <person name="Jaros S."/>
            <person name="Januszkiewicz K."/>
            <person name="Wedrychowicz H."/>
        </authorList>
    </citation>
    <scope>NUCLEOTIDE SEQUENCE [LARGE SCALE GENOMIC DNA]</scope>
    <source>
        <strain evidence="1 2">DSM 10068</strain>
    </source>
</reference>
<dbReference type="EMBL" id="FQXV01000002">
    <property type="protein sequence ID" value="SHH78392.1"/>
    <property type="molecule type" value="Genomic_DNA"/>
</dbReference>
<organism evidence="1 2">
    <name type="scientific">Sporobacter termitidis DSM 10068</name>
    <dbReference type="NCBI Taxonomy" id="1123282"/>
    <lineage>
        <taxon>Bacteria</taxon>
        <taxon>Bacillati</taxon>
        <taxon>Bacillota</taxon>
        <taxon>Clostridia</taxon>
        <taxon>Eubacteriales</taxon>
        <taxon>Oscillospiraceae</taxon>
        <taxon>Sporobacter</taxon>
    </lineage>
</organism>
<evidence type="ECO:0000313" key="2">
    <source>
        <dbReference type="Proteomes" id="UP000183995"/>
    </source>
</evidence>
<name>A0A1M5VT10_9FIRM</name>
<dbReference type="AlphaFoldDB" id="A0A1M5VT10"/>
<proteinExistence type="predicted"/>
<dbReference type="Proteomes" id="UP000183995">
    <property type="component" value="Unassembled WGS sequence"/>
</dbReference>
<keyword evidence="2" id="KW-1185">Reference proteome</keyword>